<dbReference type="SMART" id="SM00368">
    <property type="entry name" value="LRR_RI"/>
    <property type="match status" value="3"/>
</dbReference>
<dbReference type="FunFam" id="3.40.30.10:FF:000035">
    <property type="entry name" value="hematopoietic prostaglandin D synthase"/>
    <property type="match status" value="1"/>
</dbReference>
<dbReference type="PANTHER" id="PTHR11571">
    <property type="entry name" value="GLUTATHIONE S-TRANSFERASE"/>
    <property type="match status" value="1"/>
</dbReference>
<dbReference type="InterPro" id="IPR032675">
    <property type="entry name" value="LRR_dom_sf"/>
</dbReference>
<evidence type="ECO:0000259" key="3">
    <source>
        <dbReference type="PROSITE" id="PS50404"/>
    </source>
</evidence>
<organism evidence="5 6">
    <name type="scientific">Didymodactylos carnosus</name>
    <dbReference type="NCBI Taxonomy" id="1234261"/>
    <lineage>
        <taxon>Eukaryota</taxon>
        <taxon>Metazoa</taxon>
        <taxon>Spiralia</taxon>
        <taxon>Gnathifera</taxon>
        <taxon>Rotifera</taxon>
        <taxon>Eurotatoria</taxon>
        <taxon>Bdelloidea</taxon>
        <taxon>Philodinida</taxon>
        <taxon>Philodinidae</taxon>
        <taxon>Didymodactylos</taxon>
    </lineage>
</organism>
<comment type="caution">
    <text evidence="5">The sequence shown here is derived from an EMBL/GenBank/DDBJ whole genome shotgun (WGS) entry which is preliminary data.</text>
</comment>
<dbReference type="CDD" id="cd03039">
    <property type="entry name" value="GST_N_Sigma_like"/>
    <property type="match status" value="1"/>
</dbReference>
<evidence type="ECO:0000256" key="1">
    <source>
        <dbReference type="ARBA" id="ARBA00049616"/>
    </source>
</evidence>
<evidence type="ECO:0000313" key="4">
    <source>
        <dbReference type="EMBL" id="CAF1251907.1"/>
    </source>
</evidence>
<reference evidence="5" key="1">
    <citation type="submission" date="2021-02" db="EMBL/GenBank/DDBJ databases">
        <authorList>
            <person name="Nowell W R."/>
        </authorList>
    </citation>
    <scope>NUCLEOTIDE SEQUENCE</scope>
</reference>
<dbReference type="SUPFAM" id="SSF52047">
    <property type="entry name" value="RNI-like"/>
    <property type="match status" value="1"/>
</dbReference>
<dbReference type="InterPro" id="IPR036249">
    <property type="entry name" value="Thioredoxin-like_sf"/>
</dbReference>
<dbReference type="GO" id="GO:0006749">
    <property type="term" value="P:glutathione metabolic process"/>
    <property type="evidence" value="ECO:0007669"/>
    <property type="project" value="TreeGrafter"/>
</dbReference>
<dbReference type="PANTHER" id="PTHR11571:SF150">
    <property type="entry name" value="GLUTATHIONE S-TRANSFERASE"/>
    <property type="match status" value="1"/>
</dbReference>
<dbReference type="AlphaFoldDB" id="A0A8S2PP70"/>
<evidence type="ECO:0000256" key="2">
    <source>
        <dbReference type="SAM" id="MobiDB-lite"/>
    </source>
</evidence>
<dbReference type="Pfam" id="PF02798">
    <property type="entry name" value="GST_N"/>
    <property type="match status" value="1"/>
</dbReference>
<dbReference type="Proteomes" id="UP000677228">
    <property type="component" value="Unassembled WGS sequence"/>
</dbReference>
<dbReference type="Gene3D" id="1.20.1050.10">
    <property type="match status" value="1"/>
</dbReference>
<dbReference type="Pfam" id="PF13516">
    <property type="entry name" value="LRR_6"/>
    <property type="match status" value="2"/>
</dbReference>
<feature type="domain" description="GST N-terminal" evidence="3">
    <location>
        <begin position="236"/>
        <end position="313"/>
    </location>
</feature>
<dbReference type="EMBL" id="CAJOBA010038341">
    <property type="protein sequence ID" value="CAF4059165.1"/>
    <property type="molecule type" value="Genomic_DNA"/>
</dbReference>
<dbReference type="Gene3D" id="3.40.30.10">
    <property type="entry name" value="Glutaredoxin"/>
    <property type="match status" value="1"/>
</dbReference>
<feature type="region of interest" description="Disordered" evidence="2">
    <location>
        <begin position="50"/>
        <end position="69"/>
    </location>
</feature>
<dbReference type="InterPro" id="IPR004045">
    <property type="entry name" value="Glutathione_S-Trfase_N"/>
</dbReference>
<evidence type="ECO:0000313" key="5">
    <source>
        <dbReference type="EMBL" id="CAF4059165.1"/>
    </source>
</evidence>
<dbReference type="SUPFAM" id="SSF52833">
    <property type="entry name" value="Thioredoxin-like"/>
    <property type="match status" value="1"/>
</dbReference>
<dbReference type="Gene3D" id="3.80.10.10">
    <property type="entry name" value="Ribonuclease Inhibitor"/>
    <property type="match status" value="1"/>
</dbReference>
<dbReference type="InterPro" id="IPR050213">
    <property type="entry name" value="GST_superfamily"/>
</dbReference>
<dbReference type="GO" id="GO:0004364">
    <property type="term" value="F:glutathione transferase activity"/>
    <property type="evidence" value="ECO:0007669"/>
    <property type="project" value="TreeGrafter"/>
</dbReference>
<dbReference type="PROSITE" id="PS50404">
    <property type="entry name" value="GST_NTER"/>
    <property type="match status" value="1"/>
</dbReference>
<evidence type="ECO:0000313" key="6">
    <source>
        <dbReference type="Proteomes" id="UP000682733"/>
    </source>
</evidence>
<gene>
    <name evidence="4" type="ORF">OVA965_LOCUS26318</name>
    <name evidence="5" type="ORF">TMI583_LOCUS27059</name>
</gene>
<comment type="function">
    <text evidence="1">S-crystallins are structural components of squids and octopi eye lens. Contains relatively little if any GST activity.</text>
</comment>
<accession>A0A8S2PP70</accession>
<dbReference type="InterPro" id="IPR001611">
    <property type="entry name" value="Leu-rich_rpt"/>
</dbReference>
<dbReference type="Proteomes" id="UP000682733">
    <property type="component" value="Unassembled WGS sequence"/>
</dbReference>
<dbReference type="EMBL" id="CAJNOK010016787">
    <property type="protein sequence ID" value="CAF1251907.1"/>
    <property type="molecule type" value="Genomic_DNA"/>
</dbReference>
<sequence length="372" mass="42050">MVCHKLKQEIILTHVMHKQEPLLNSRGNKTTGAKVPLSFTVQAKTTSIDTTPKDNWQHPETTTTSAYKDDKKPLSKDIETTVDNLKLGQVDVLDLSGKLASKEDTMAIAEALKINKTLTYLWIHENNISDQGAMAIAEALKINETLTKLWAYKNNISDQGTMAIAEALKINKTLTQLWIYKNNISDQGAMAIAEALKINKTLIALNISKNNISKEKIQGIKRAWNNRNHLNYITMTTYKLHYFNGLGRAEIIRLIFTQAGQKYEDIRIERTNWDSIKNDTPLGQVHYIKVDGQRIPQSMAIVRFLAKQFNLARKDNLEQAKVDSVADTIGDLSEIYSKLIHREKGQSKKEEDLKMFFKEDAPKALANLGTLA</sequence>
<name>A0A8S2PP70_9BILA</name>
<dbReference type="SFLD" id="SFLDS00019">
    <property type="entry name" value="Glutathione_Transferase_(cytos"/>
    <property type="match status" value="1"/>
</dbReference>
<proteinExistence type="predicted"/>
<dbReference type="InterPro" id="IPR040079">
    <property type="entry name" value="Glutathione_S-Trfase"/>
</dbReference>
<protein>
    <recommendedName>
        <fullName evidence="3">GST N-terminal domain-containing protein</fullName>
    </recommendedName>
</protein>